<name>A0RWN2_CENSY</name>
<dbReference type="HOGENOM" id="CLU_011736_2_1_2"/>
<evidence type="ECO:0000259" key="1">
    <source>
        <dbReference type="Pfam" id="PF03235"/>
    </source>
</evidence>
<evidence type="ECO:0008006" key="5">
    <source>
        <dbReference type="Google" id="ProtNLM"/>
    </source>
</evidence>
<dbReference type="Pfam" id="PF03235">
    <property type="entry name" value="GmrSD_N"/>
    <property type="match status" value="1"/>
</dbReference>
<dbReference type="STRING" id="414004.CENSYa_1120"/>
<organism evidence="3 4">
    <name type="scientific">Cenarchaeum symbiosum (strain A)</name>
    <dbReference type="NCBI Taxonomy" id="414004"/>
    <lineage>
        <taxon>Archaea</taxon>
        <taxon>Nitrososphaerota</taxon>
        <taxon>Candidatus Cenarchaeales</taxon>
        <taxon>Candidatus Cenarchaeaceae</taxon>
        <taxon>Candidatus Cenarchaeum</taxon>
    </lineage>
</organism>
<dbReference type="KEGG" id="csy:CENSYa_1120"/>
<dbReference type="Proteomes" id="UP000000758">
    <property type="component" value="Chromosome"/>
</dbReference>
<evidence type="ECO:0000313" key="4">
    <source>
        <dbReference type="Proteomes" id="UP000000758"/>
    </source>
</evidence>
<evidence type="ECO:0000313" key="3">
    <source>
        <dbReference type="EMBL" id="ABK77749.1"/>
    </source>
</evidence>
<sequence length="713" mass="82435">MKSEITSITKILDGGCQISVPIYQRGYSWTRGECRQLLEDVKKVSRGERTNHFMGTIVCAYDKDVSKGGMRRYTVVDGQQRLATISLLINAWSIKYKKSLVCDSNQLNNTRNTYLENSYVNNEDKYKLVLTNTNLDRTTYERLMSEKDSTGNPKQKPFKGHSKAIMSAHKFFMSSLDGEKVDLDKILLGIRGLVVAFTEVEYGEDNVQEIFESLNTTGKELSNSDLIRNYMLMNLNIDEQTKLHDPYWRKIESVFSDNPIKFDDFIYNFLLFKTYQKGKIYGKKKTYDKFKEHVRDQMEHGMGKKDILADMDKHAEYYKNIRDASFDDTLDGRKLNRAASLNNLDLGSAYPLLFKLMRDYDSNKLGVDELVEIMGIIESYLFRRKVCGLYITQRRNFLQMMSGVDKSGDYLNNLKRMLARNQRENFPGDGDFEKDFAEMDDAYKLAKYILLKLENHGDDFKTAKKDLTIEHIMPQTIDESDKPGGWRDMLGPDWRNIHAEYLNAVGNLTLVTGPDNPKMSNDPFHEKMEFYTKGNLRLNETVKNSPTWNADTIRSRSRMLAKWALEAWKYPLETEGRLERDTQEDAYLAGVDADSVEVYYSFKNVVQNTFKDLTVKSTSNYIGVYRDGKRLCGIFKRGGMLHLIYRARGDDFEADNMFVRPVSEDGTRTHMSDLGNYMSNMESEEDVAEIMEVLRRLYNDDGSTGVGEDKNRK</sequence>
<dbReference type="PANTHER" id="PTHR35149:SF2">
    <property type="entry name" value="DUF262 DOMAIN-CONTAINING PROTEIN"/>
    <property type="match status" value="1"/>
</dbReference>
<gene>
    <name evidence="3" type="ordered locus">CENSYa_1120</name>
</gene>
<feature type="domain" description="GmrSD restriction endonucleases C-terminal" evidence="2">
    <location>
        <begin position="427"/>
        <end position="563"/>
    </location>
</feature>
<reference evidence="3 4" key="1">
    <citation type="journal article" date="2006" name="Proc. Natl. Acad. Sci. U.S.A.">
        <title>Genomic analysis of the uncultivated marine crenarchaeote Cenarchaeum symbiosum.</title>
        <authorList>
            <person name="Hallam S.J."/>
            <person name="Konstantinidis K.T."/>
            <person name="Putnam N."/>
            <person name="Schleper C."/>
            <person name="Watanabe Y."/>
            <person name="Sugahara J."/>
            <person name="Preston C."/>
            <person name="de la Torre J."/>
            <person name="Richardson P.M."/>
            <person name="DeLong E.F."/>
        </authorList>
    </citation>
    <scope>NUCLEOTIDE SEQUENCE [LARGE SCALE GENOMIC DNA]</scope>
    <source>
        <strain evidence="4">A</strain>
    </source>
</reference>
<feature type="domain" description="GmrSD restriction endonucleases N-terminal" evidence="1">
    <location>
        <begin position="9"/>
        <end position="231"/>
    </location>
</feature>
<dbReference type="Pfam" id="PF07510">
    <property type="entry name" value="GmrSD_C"/>
    <property type="match status" value="1"/>
</dbReference>
<proteinExistence type="predicted"/>
<dbReference type="EMBL" id="DP000238">
    <property type="protein sequence ID" value="ABK77749.1"/>
    <property type="molecule type" value="Genomic_DNA"/>
</dbReference>
<dbReference type="EnsemblBacteria" id="ABK77749">
    <property type="protein sequence ID" value="ABK77749"/>
    <property type="gene ID" value="CENSYa_1120"/>
</dbReference>
<dbReference type="AlphaFoldDB" id="A0RWN2"/>
<accession>A0RWN2</accession>
<protein>
    <recommendedName>
        <fullName evidence="5">DUF262 domain-containing protein</fullName>
    </recommendedName>
</protein>
<keyword evidence="4" id="KW-1185">Reference proteome</keyword>
<dbReference type="PANTHER" id="PTHR35149">
    <property type="entry name" value="SLL5132 PROTEIN"/>
    <property type="match status" value="1"/>
</dbReference>
<evidence type="ECO:0000259" key="2">
    <source>
        <dbReference type="Pfam" id="PF07510"/>
    </source>
</evidence>
<dbReference type="InterPro" id="IPR011089">
    <property type="entry name" value="GmrSD_C"/>
</dbReference>
<dbReference type="InterPro" id="IPR004919">
    <property type="entry name" value="GmrSD_N"/>
</dbReference>